<name>A0ABR7QWF7_9GAMM</name>
<dbReference type="CDD" id="cd16387">
    <property type="entry name" value="ParB_N_Srx"/>
    <property type="match status" value="1"/>
</dbReference>
<reference evidence="2 3" key="1">
    <citation type="submission" date="2020-06" db="EMBL/GenBank/DDBJ databases">
        <title>Frischella cerana isolated from Apis cerana gut homogenate.</title>
        <authorList>
            <person name="Wolter L.A."/>
            <person name="Suenami S."/>
            <person name="Miyazaki R."/>
        </authorList>
    </citation>
    <scope>NUCLEOTIDE SEQUENCE [LARGE SCALE GENOMIC DNA]</scope>
    <source>
        <strain evidence="2 3">Ac13</strain>
    </source>
</reference>
<organism evidence="2 3">
    <name type="scientific">Frischella japonica</name>
    <dbReference type="NCBI Taxonomy" id="2741544"/>
    <lineage>
        <taxon>Bacteria</taxon>
        <taxon>Pseudomonadati</taxon>
        <taxon>Pseudomonadota</taxon>
        <taxon>Gammaproteobacteria</taxon>
        <taxon>Orbales</taxon>
        <taxon>Orbaceae</taxon>
        <taxon>Frischella</taxon>
    </lineage>
</organism>
<evidence type="ECO:0000313" key="3">
    <source>
        <dbReference type="Proteomes" id="UP000651208"/>
    </source>
</evidence>
<dbReference type="Pfam" id="PF02195">
    <property type="entry name" value="ParB_N"/>
    <property type="match status" value="1"/>
</dbReference>
<feature type="domain" description="ParB-like N-terminal" evidence="1">
    <location>
        <begin position="40"/>
        <end position="129"/>
    </location>
</feature>
<sequence>TEVTISIDKISLNQKNVIELKEFNAGKEASVISNTEQAIKNVDPKSLISRQNSNEISGSDIKRLVRDMKANGFDTTQPIDVAIVNGKMIIIDGHHRAAAAVKAGIKDIPIRINKVTEAQGNQLLLEAAEARSRY</sequence>
<dbReference type="RefSeq" id="WP_187754866.1">
    <property type="nucleotide sequence ID" value="NZ_JABURY010000008.1"/>
</dbReference>
<keyword evidence="3" id="KW-1185">Reference proteome</keyword>
<protein>
    <submittedName>
        <fullName evidence="2">ParB N-terminal domain-containing protein</fullName>
    </submittedName>
</protein>
<evidence type="ECO:0000259" key="1">
    <source>
        <dbReference type="SMART" id="SM00470"/>
    </source>
</evidence>
<proteinExistence type="predicted"/>
<dbReference type="SUPFAM" id="SSF110849">
    <property type="entry name" value="ParB/Sulfiredoxin"/>
    <property type="match status" value="1"/>
</dbReference>
<dbReference type="Proteomes" id="UP000651208">
    <property type="component" value="Unassembled WGS sequence"/>
</dbReference>
<dbReference type="InterPro" id="IPR036086">
    <property type="entry name" value="ParB/Sulfiredoxin_sf"/>
</dbReference>
<dbReference type="InterPro" id="IPR003115">
    <property type="entry name" value="ParB_N"/>
</dbReference>
<dbReference type="Gene3D" id="3.90.1530.10">
    <property type="entry name" value="Conserved hypothetical protein from pyrococcus furiosus pfu- 392566-001, ParB domain"/>
    <property type="match status" value="1"/>
</dbReference>
<gene>
    <name evidence="2" type="ORF">FcAc13_03700</name>
</gene>
<dbReference type="SMART" id="SM00470">
    <property type="entry name" value="ParB"/>
    <property type="match status" value="1"/>
</dbReference>
<feature type="non-terminal residue" evidence="2">
    <location>
        <position position="1"/>
    </location>
</feature>
<comment type="caution">
    <text evidence="2">The sequence shown here is derived from an EMBL/GenBank/DDBJ whole genome shotgun (WGS) entry which is preliminary data.</text>
</comment>
<accession>A0ABR7QWF7</accession>
<dbReference type="EMBL" id="JABURY010000008">
    <property type="protein sequence ID" value="MBC9130411.1"/>
    <property type="molecule type" value="Genomic_DNA"/>
</dbReference>
<evidence type="ECO:0000313" key="2">
    <source>
        <dbReference type="EMBL" id="MBC9130411.1"/>
    </source>
</evidence>